<reference evidence="1 2" key="1">
    <citation type="journal article" date="2023" name="Science">
        <title>Complex scaffold remodeling in plant triterpene biosynthesis.</title>
        <authorList>
            <person name="De La Pena R."/>
            <person name="Hodgson H."/>
            <person name="Liu J.C."/>
            <person name="Stephenson M.J."/>
            <person name="Martin A.C."/>
            <person name="Owen C."/>
            <person name="Harkess A."/>
            <person name="Leebens-Mack J."/>
            <person name="Jimenez L.E."/>
            <person name="Osbourn A."/>
            <person name="Sattely E.S."/>
        </authorList>
    </citation>
    <scope>NUCLEOTIDE SEQUENCE [LARGE SCALE GENOMIC DNA]</scope>
    <source>
        <strain evidence="2">cv. JPN11</strain>
        <tissue evidence="1">Leaf</tissue>
    </source>
</reference>
<dbReference type="EMBL" id="CM051395">
    <property type="protein sequence ID" value="KAJ4724265.1"/>
    <property type="molecule type" value="Genomic_DNA"/>
</dbReference>
<protein>
    <submittedName>
        <fullName evidence="1">Uncharacterized protein</fullName>
    </submittedName>
</protein>
<evidence type="ECO:0000313" key="1">
    <source>
        <dbReference type="EMBL" id="KAJ4724265.1"/>
    </source>
</evidence>
<gene>
    <name evidence="1" type="ORF">OWV82_003273</name>
</gene>
<accession>A0ACC1YKP7</accession>
<keyword evidence="2" id="KW-1185">Reference proteome</keyword>
<dbReference type="Proteomes" id="UP001164539">
    <property type="component" value="Chromosome 2"/>
</dbReference>
<sequence>MSEPLHSAKGSKLNSVQDEVEELLMDDFYHPRSLEVLSKKFKDMNEKTKKKADEATQKQDKDVQSPKRLLAVQERKLDEDVEELLWSDFDNPRPLRVFLEKLQAKATKKVSMEDNIAVLQKLRKKNDESSSSQSQMA</sequence>
<proteinExistence type="predicted"/>
<evidence type="ECO:0000313" key="2">
    <source>
        <dbReference type="Proteomes" id="UP001164539"/>
    </source>
</evidence>
<organism evidence="1 2">
    <name type="scientific">Melia azedarach</name>
    <name type="common">Chinaberry tree</name>
    <dbReference type="NCBI Taxonomy" id="155640"/>
    <lineage>
        <taxon>Eukaryota</taxon>
        <taxon>Viridiplantae</taxon>
        <taxon>Streptophyta</taxon>
        <taxon>Embryophyta</taxon>
        <taxon>Tracheophyta</taxon>
        <taxon>Spermatophyta</taxon>
        <taxon>Magnoliopsida</taxon>
        <taxon>eudicotyledons</taxon>
        <taxon>Gunneridae</taxon>
        <taxon>Pentapetalae</taxon>
        <taxon>rosids</taxon>
        <taxon>malvids</taxon>
        <taxon>Sapindales</taxon>
        <taxon>Meliaceae</taxon>
        <taxon>Melia</taxon>
    </lineage>
</organism>
<comment type="caution">
    <text evidence="1">The sequence shown here is derived from an EMBL/GenBank/DDBJ whole genome shotgun (WGS) entry which is preliminary data.</text>
</comment>
<name>A0ACC1YKP7_MELAZ</name>